<keyword evidence="4" id="KW-1185">Reference proteome</keyword>
<dbReference type="OrthoDB" id="6221043at2"/>
<keyword evidence="3" id="KW-0436">Ligase</keyword>
<evidence type="ECO:0000259" key="1">
    <source>
        <dbReference type="Pfam" id="PF03562"/>
    </source>
</evidence>
<evidence type="ECO:0000313" key="3">
    <source>
        <dbReference type="EMBL" id="TWX66068.1"/>
    </source>
</evidence>
<sequence length="371" mass="42609">MRYLICLFTSVLLFTFQVNSYEFVLEKLPSINKLGDFKASDLCQVTENTKLYIQEVTSDKFAVHPGTVFNNKISIQNVEQTLAFICTTYREDVRAKRQSRLHDIAFVKENFNFFRWLPDTQTAQLIANKSTNEVKSRLLNSIPKDKIFLTKYYTKLLDASTVKTTKYNQALYALPTDEVGLSLEQAENQKQQLIRYRYTRQDIMAGALSTNTAVKPLIWLSEEALHDVLLQGTGVVNVGGKVRYFNVHRNNGIAYDYALGKREQARYWYFIEVPSIMGYGQKQEDKIALKSQVTFAGNVKQLGLGKLFMVSYDRNNENISRIGVLADQGGAFDDNLFQLDMLVDSYKGWSDYHQANKHLPDYAKAWLILLK</sequence>
<proteinExistence type="predicted"/>
<evidence type="ECO:0000313" key="2">
    <source>
        <dbReference type="EMBL" id="TWX56825.1"/>
    </source>
</evidence>
<dbReference type="InterPro" id="IPR005300">
    <property type="entry name" value="MltA_B"/>
</dbReference>
<dbReference type="SUPFAM" id="SSF50685">
    <property type="entry name" value="Barwin-like endoglucanases"/>
    <property type="match status" value="1"/>
</dbReference>
<dbReference type="AlphaFoldDB" id="A0A5C6QB54"/>
<name>A0A5C6QB54_9GAMM</name>
<comment type="caution">
    <text evidence="3">The sequence shown here is derived from an EMBL/GenBank/DDBJ whole genome shotgun (WGS) entry which is preliminary data.</text>
</comment>
<dbReference type="EMBL" id="VOLR01000021">
    <property type="protein sequence ID" value="TWX56825.1"/>
    <property type="molecule type" value="Genomic_DNA"/>
</dbReference>
<dbReference type="InterPro" id="IPR036908">
    <property type="entry name" value="RlpA-like_sf"/>
</dbReference>
<feature type="domain" description="Lytic transglycosylase MltA" evidence="1">
    <location>
        <begin position="149"/>
        <end position="255"/>
    </location>
</feature>
<reference evidence="3 5" key="1">
    <citation type="submission" date="2019-07" db="EMBL/GenBank/DDBJ databases">
        <title>Genomes of sea-ice associated Colwellia species.</title>
        <authorList>
            <person name="Bowman J.P."/>
        </authorList>
    </citation>
    <scope>NUCLEOTIDE SEQUENCE [LARGE SCALE GENOMIC DNA]</scope>
    <source>
        <strain evidence="2 4">ACAM 607</strain>
        <strain evidence="3 5">IC036</strain>
    </source>
</reference>
<dbReference type="GO" id="GO:0004553">
    <property type="term" value="F:hydrolase activity, hydrolyzing O-glycosyl compounds"/>
    <property type="evidence" value="ECO:0007669"/>
    <property type="project" value="InterPro"/>
</dbReference>
<organism evidence="3 5">
    <name type="scientific">Colwellia hornerae</name>
    <dbReference type="NCBI Taxonomy" id="89402"/>
    <lineage>
        <taxon>Bacteria</taxon>
        <taxon>Pseudomonadati</taxon>
        <taxon>Pseudomonadota</taxon>
        <taxon>Gammaproteobacteria</taxon>
        <taxon>Alteromonadales</taxon>
        <taxon>Colwelliaceae</taxon>
        <taxon>Colwellia</taxon>
    </lineage>
</organism>
<evidence type="ECO:0000313" key="5">
    <source>
        <dbReference type="Proteomes" id="UP000321917"/>
    </source>
</evidence>
<dbReference type="Proteomes" id="UP000321917">
    <property type="component" value="Unassembled WGS sequence"/>
</dbReference>
<dbReference type="Proteomes" id="UP000321525">
    <property type="component" value="Unassembled WGS sequence"/>
</dbReference>
<accession>A0A5C6QB54</accession>
<dbReference type="GO" id="GO:0016874">
    <property type="term" value="F:ligase activity"/>
    <property type="evidence" value="ECO:0007669"/>
    <property type="project" value="UniProtKB-KW"/>
</dbReference>
<dbReference type="EMBL" id="VOLQ01000020">
    <property type="protein sequence ID" value="TWX66068.1"/>
    <property type="molecule type" value="Genomic_DNA"/>
</dbReference>
<dbReference type="RefSeq" id="WP_146800201.1">
    <property type="nucleotide sequence ID" value="NZ_VOLP01000020.1"/>
</dbReference>
<dbReference type="Pfam" id="PF03562">
    <property type="entry name" value="MltA"/>
    <property type="match status" value="1"/>
</dbReference>
<dbReference type="Gene3D" id="2.40.240.50">
    <property type="entry name" value="Barwin-like endoglucanases"/>
    <property type="match status" value="1"/>
</dbReference>
<gene>
    <name evidence="2" type="ORF">ESZ26_14630</name>
    <name evidence="3" type="ORF">ESZ27_11550</name>
</gene>
<evidence type="ECO:0000313" key="4">
    <source>
        <dbReference type="Proteomes" id="UP000321525"/>
    </source>
</evidence>
<protein>
    <submittedName>
        <fullName evidence="3">Acetate--CoA ligase</fullName>
    </submittedName>
</protein>